<dbReference type="PANTHER" id="PTHR37984:SF9">
    <property type="entry name" value="INTEGRASE CATALYTIC DOMAIN-CONTAINING PROTEIN"/>
    <property type="match status" value="1"/>
</dbReference>
<proteinExistence type="predicted"/>
<protein>
    <submittedName>
        <fullName evidence="1">Uncharacterized protein</fullName>
    </submittedName>
</protein>
<dbReference type="EMBL" id="HBUF01013226">
    <property type="protein sequence ID" value="CAG6608791.1"/>
    <property type="molecule type" value="Transcribed_RNA"/>
</dbReference>
<sequence length="373" mass="42325">MNYRIPGELTESGGWRKFRQEFEIFVIASGNNDKEDTVKIALLLNVGGEFLISTYNELKLSSKKSFQKVLDALASHFSPQTNVVFERYKFFQMKQDLGEPIEHFVQRLRKQADLCKFTDDSLLRDIFVIGIQNMDVKKRLLDTVDLTLPKAIDVAKKATELARELSIMADDTSMKIEVVESSGSCKYCGLTHSKGKCPAYNKTCKYCNKPNHFEKVCMRKKYNEGSQNVIQANQSSSNQVVHNLTQDQNEFVLDEIVMQVGAIEWNILATIQNHPITFKIDSGAQCNVMPVQVLEKTVPKDFRENLEVCEKQLYAYGNTPLKVLGSIVLPVTIKDKSRQIRFVVVETGCEKTILGLNTCVHLNLIRRIDSPQA</sequence>
<dbReference type="AlphaFoldDB" id="A0A8D8LDG3"/>
<dbReference type="EMBL" id="HBUF01013227">
    <property type="protein sequence ID" value="CAG6608795.1"/>
    <property type="molecule type" value="Transcribed_RNA"/>
</dbReference>
<dbReference type="Gene3D" id="2.40.70.10">
    <property type="entry name" value="Acid Proteases"/>
    <property type="match status" value="1"/>
</dbReference>
<organism evidence="1">
    <name type="scientific">Cacopsylla melanoneura</name>
    <dbReference type="NCBI Taxonomy" id="428564"/>
    <lineage>
        <taxon>Eukaryota</taxon>
        <taxon>Metazoa</taxon>
        <taxon>Ecdysozoa</taxon>
        <taxon>Arthropoda</taxon>
        <taxon>Hexapoda</taxon>
        <taxon>Insecta</taxon>
        <taxon>Pterygota</taxon>
        <taxon>Neoptera</taxon>
        <taxon>Paraneoptera</taxon>
        <taxon>Hemiptera</taxon>
        <taxon>Sternorrhyncha</taxon>
        <taxon>Psylloidea</taxon>
        <taxon>Psyllidae</taxon>
        <taxon>Psyllinae</taxon>
        <taxon>Cacopsylla</taxon>
    </lineage>
</organism>
<reference evidence="1" key="1">
    <citation type="submission" date="2021-05" db="EMBL/GenBank/DDBJ databases">
        <authorList>
            <person name="Alioto T."/>
            <person name="Alioto T."/>
            <person name="Gomez Garrido J."/>
        </authorList>
    </citation>
    <scope>NUCLEOTIDE SEQUENCE</scope>
</reference>
<name>A0A8D8LDG3_9HEMI</name>
<dbReference type="SUPFAM" id="SSF50630">
    <property type="entry name" value="Acid proteases"/>
    <property type="match status" value="1"/>
</dbReference>
<dbReference type="InterPro" id="IPR050951">
    <property type="entry name" value="Retrovirus_Pol_polyprotein"/>
</dbReference>
<evidence type="ECO:0000313" key="1">
    <source>
        <dbReference type="EMBL" id="CAG6608795.1"/>
    </source>
</evidence>
<dbReference type="PANTHER" id="PTHR37984">
    <property type="entry name" value="PROTEIN CBG26694"/>
    <property type="match status" value="1"/>
</dbReference>
<accession>A0A8D8LDG3</accession>
<dbReference type="InterPro" id="IPR021109">
    <property type="entry name" value="Peptidase_aspartic_dom_sf"/>
</dbReference>